<gene>
    <name evidence="2" type="ORF">PM001_LOCUS8644</name>
</gene>
<organism evidence="2 3">
    <name type="scientific">Peronospora matthiolae</name>
    <dbReference type="NCBI Taxonomy" id="2874970"/>
    <lineage>
        <taxon>Eukaryota</taxon>
        <taxon>Sar</taxon>
        <taxon>Stramenopiles</taxon>
        <taxon>Oomycota</taxon>
        <taxon>Peronosporomycetes</taxon>
        <taxon>Peronosporales</taxon>
        <taxon>Peronosporaceae</taxon>
        <taxon>Peronospora</taxon>
    </lineage>
</organism>
<dbReference type="EMBL" id="CAKLBY020000069">
    <property type="protein sequence ID" value="CAK7923494.1"/>
    <property type="molecule type" value="Genomic_DNA"/>
</dbReference>
<dbReference type="Proteomes" id="UP001162060">
    <property type="component" value="Unassembled WGS sequence"/>
</dbReference>
<dbReference type="InterPro" id="IPR005162">
    <property type="entry name" value="Retrotrans_gag_dom"/>
</dbReference>
<accession>A0AAV1TM29</accession>
<sequence>MVGTTPTRRPETLKIDISWYKGTDEDSLLRWFVELDDAIRARHIEGDEMQVTFALSNVTGRAKTWVLGLKLHDPNVFESLRSLKSRLKETLEPPRAEFRERSALLRLTQGKRDVHVYAQQQRYLASSVTENPVDEHKLINVFIYGLGDRPLKTYMFEEEFHTLEKAIAYADKEDLSLRQSQANSYNYRQTRR</sequence>
<comment type="caution">
    <text evidence="2">The sequence shown here is derived from an EMBL/GenBank/DDBJ whole genome shotgun (WGS) entry which is preliminary data.</text>
</comment>
<feature type="domain" description="Retrotransposon gag" evidence="1">
    <location>
        <begin position="53"/>
        <end position="146"/>
    </location>
</feature>
<dbReference type="Pfam" id="PF03732">
    <property type="entry name" value="Retrotrans_gag"/>
    <property type="match status" value="1"/>
</dbReference>
<evidence type="ECO:0000313" key="2">
    <source>
        <dbReference type="EMBL" id="CAK7923494.1"/>
    </source>
</evidence>
<evidence type="ECO:0000313" key="3">
    <source>
        <dbReference type="Proteomes" id="UP001162060"/>
    </source>
</evidence>
<name>A0AAV1TM29_9STRA</name>
<protein>
    <recommendedName>
        <fullName evidence="1">Retrotransposon gag domain-containing protein</fullName>
    </recommendedName>
</protein>
<proteinExistence type="predicted"/>
<evidence type="ECO:0000259" key="1">
    <source>
        <dbReference type="Pfam" id="PF03732"/>
    </source>
</evidence>
<dbReference type="AlphaFoldDB" id="A0AAV1TM29"/>
<reference evidence="2" key="1">
    <citation type="submission" date="2024-01" db="EMBL/GenBank/DDBJ databases">
        <authorList>
            <person name="Webb A."/>
        </authorList>
    </citation>
    <scope>NUCLEOTIDE SEQUENCE</scope>
    <source>
        <strain evidence="2">Pm1</strain>
    </source>
</reference>